<reference evidence="12 13" key="1">
    <citation type="journal article" date="2010" name="J. Bacteriol.">
        <title>Genome sequence of Fulvimarina pelagi HTCC2506T, a Mn(II)-oxidizing alphaproteobacterium possessing an aerobic anoxygenic photosynthetic gene cluster and Xanthorhodopsin.</title>
        <authorList>
            <person name="Kang I."/>
            <person name="Oh H.M."/>
            <person name="Lim S.I."/>
            <person name="Ferriera S."/>
            <person name="Giovannoni S.J."/>
            <person name="Cho J.C."/>
        </authorList>
    </citation>
    <scope>NUCLEOTIDE SEQUENCE [LARGE SCALE GENOMIC DNA]</scope>
    <source>
        <strain evidence="12 13">HTCC2506</strain>
    </source>
</reference>
<keyword evidence="8 10" id="KW-0460">Magnesium</keyword>
<dbReference type="eggNOG" id="COG0546">
    <property type="taxonomic scope" value="Bacteria"/>
</dbReference>
<evidence type="ECO:0000256" key="9">
    <source>
        <dbReference type="ARBA" id="ARBA00023277"/>
    </source>
</evidence>
<evidence type="ECO:0000256" key="5">
    <source>
        <dbReference type="ARBA" id="ARBA00013078"/>
    </source>
</evidence>
<dbReference type="AlphaFoldDB" id="Q0G025"/>
<dbReference type="GO" id="GO:0008967">
    <property type="term" value="F:phosphoglycolate phosphatase activity"/>
    <property type="evidence" value="ECO:0007669"/>
    <property type="project" value="UniProtKB-UniRule"/>
</dbReference>
<dbReference type="InterPro" id="IPR023214">
    <property type="entry name" value="HAD_sf"/>
</dbReference>
<name>Q0G025_9HYPH</name>
<dbReference type="InterPro" id="IPR006439">
    <property type="entry name" value="HAD-SF_hydro_IA"/>
</dbReference>
<dbReference type="EMBL" id="AATP01000006">
    <property type="protein sequence ID" value="EAU40768.1"/>
    <property type="molecule type" value="Genomic_DNA"/>
</dbReference>
<comment type="cofactor">
    <cofactor evidence="2 10">
        <name>Mg(2+)</name>
        <dbReference type="ChEBI" id="CHEBI:18420"/>
    </cofactor>
</comment>
<proteinExistence type="inferred from homology"/>
<evidence type="ECO:0000256" key="11">
    <source>
        <dbReference type="SAM" id="MobiDB-lite"/>
    </source>
</evidence>
<feature type="compositionally biased region" description="Basic and acidic residues" evidence="11">
    <location>
        <begin position="8"/>
        <end position="18"/>
    </location>
</feature>
<evidence type="ECO:0000256" key="2">
    <source>
        <dbReference type="ARBA" id="ARBA00001946"/>
    </source>
</evidence>
<dbReference type="GO" id="GO:0006281">
    <property type="term" value="P:DNA repair"/>
    <property type="evidence" value="ECO:0007669"/>
    <property type="project" value="TreeGrafter"/>
</dbReference>
<feature type="binding site" evidence="10">
    <location>
        <position position="44"/>
    </location>
    <ligand>
        <name>Mg(2+)</name>
        <dbReference type="ChEBI" id="CHEBI:18420"/>
    </ligand>
</feature>
<comment type="catalytic activity">
    <reaction evidence="1 10">
        <text>2-phosphoglycolate + H2O = glycolate + phosphate</text>
        <dbReference type="Rhea" id="RHEA:14369"/>
        <dbReference type="ChEBI" id="CHEBI:15377"/>
        <dbReference type="ChEBI" id="CHEBI:29805"/>
        <dbReference type="ChEBI" id="CHEBI:43474"/>
        <dbReference type="ChEBI" id="CHEBI:58033"/>
        <dbReference type="EC" id="3.1.3.18"/>
    </reaction>
</comment>
<evidence type="ECO:0000256" key="10">
    <source>
        <dbReference type="HAMAP-Rule" id="MF_00495"/>
    </source>
</evidence>
<sequence>MEQMSTERAGKVSDDFAHYGRPPETQLERRGNNPMTKLAVFDLDGTLVDTAPDLAASLNVCLLADGLDVLPLGVVRPHAGHGAVAMLKAAYAYFQRDLPDALVDEHLERFLAHYETNIAETSRPFPGVLAAMDRLAEAGWTFAVCTNKREHLAVRLLDELDLSGRFAAICGQDTFSAMKPDPAHLGGTIERSKSSAENSVMIGDTMTDIAAAHALAIPSILVDFGYAPDDGARANATAVISHYDALTPAFATELIG</sequence>
<comment type="similarity">
    <text evidence="4 10">Belongs to the HAD-like hydrolase superfamily. CbbY/CbbZ/Gph/YieH family.</text>
</comment>
<comment type="caution">
    <text evidence="12">The sequence shown here is derived from an EMBL/GenBank/DDBJ whole genome shotgun (WGS) entry which is preliminary data.</text>
</comment>
<evidence type="ECO:0000256" key="3">
    <source>
        <dbReference type="ARBA" id="ARBA00004818"/>
    </source>
</evidence>
<dbReference type="HOGENOM" id="CLU_045011_19_1_5"/>
<dbReference type="GO" id="GO:0046295">
    <property type="term" value="P:glycolate biosynthetic process"/>
    <property type="evidence" value="ECO:0007669"/>
    <property type="project" value="UniProtKB-UniRule"/>
</dbReference>
<dbReference type="Gene3D" id="1.10.150.240">
    <property type="entry name" value="Putative phosphatase, domain 2"/>
    <property type="match status" value="1"/>
</dbReference>
<dbReference type="GO" id="GO:0005975">
    <property type="term" value="P:carbohydrate metabolic process"/>
    <property type="evidence" value="ECO:0007669"/>
    <property type="project" value="InterPro"/>
</dbReference>
<evidence type="ECO:0000256" key="6">
    <source>
        <dbReference type="ARBA" id="ARBA00022723"/>
    </source>
</evidence>
<dbReference type="EC" id="3.1.3.18" evidence="5 10"/>
<dbReference type="InterPro" id="IPR023198">
    <property type="entry name" value="PGP-like_dom2"/>
</dbReference>
<keyword evidence="6 10" id="KW-0479">Metal-binding</keyword>
<feature type="region of interest" description="Disordered" evidence="11">
    <location>
        <begin position="1"/>
        <end position="30"/>
    </location>
</feature>
<evidence type="ECO:0000256" key="7">
    <source>
        <dbReference type="ARBA" id="ARBA00022801"/>
    </source>
</evidence>
<evidence type="ECO:0000313" key="12">
    <source>
        <dbReference type="EMBL" id="EAU40768.1"/>
    </source>
</evidence>
<gene>
    <name evidence="12" type="ORF">FP2506_03539</name>
</gene>
<dbReference type="Gene3D" id="3.40.50.1000">
    <property type="entry name" value="HAD superfamily/HAD-like"/>
    <property type="match status" value="1"/>
</dbReference>
<dbReference type="STRING" id="217511.GCA_001463845_01277"/>
<keyword evidence="7 10" id="KW-0378">Hydrolase</keyword>
<dbReference type="PANTHER" id="PTHR43434">
    <property type="entry name" value="PHOSPHOGLYCOLATE PHOSPHATASE"/>
    <property type="match status" value="1"/>
</dbReference>
<accession>Q0G025</accession>
<dbReference type="InterPro" id="IPR050155">
    <property type="entry name" value="HAD-like_hydrolase_sf"/>
</dbReference>
<evidence type="ECO:0000313" key="13">
    <source>
        <dbReference type="Proteomes" id="UP000004310"/>
    </source>
</evidence>
<evidence type="ECO:0000256" key="4">
    <source>
        <dbReference type="ARBA" id="ARBA00006171"/>
    </source>
</evidence>
<dbReference type="Proteomes" id="UP000004310">
    <property type="component" value="Unassembled WGS sequence"/>
</dbReference>
<dbReference type="InterPro" id="IPR036412">
    <property type="entry name" value="HAD-like_sf"/>
</dbReference>
<dbReference type="Pfam" id="PF13419">
    <property type="entry name" value="HAD_2"/>
    <property type="match status" value="1"/>
</dbReference>
<feature type="binding site" evidence="10">
    <location>
        <position position="42"/>
    </location>
    <ligand>
        <name>Mg(2+)</name>
        <dbReference type="ChEBI" id="CHEBI:18420"/>
    </ligand>
</feature>
<organism evidence="12 13">
    <name type="scientific">Fulvimarina pelagi HTCC2506</name>
    <dbReference type="NCBI Taxonomy" id="314231"/>
    <lineage>
        <taxon>Bacteria</taxon>
        <taxon>Pseudomonadati</taxon>
        <taxon>Pseudomonadota</taxon>
        <taxon>Alphaproteobacteria</taxon>
        <taxon>Hyphomicrobiales</taxon>
        <taxon>Aurantimonadaceae</taxon>
        <taxon>Fulvimarina</taxon>
    </lineage>
</organism>
<dbReference type="SUPFAM" id="SSF56784">
    <property type="entry name" value="HAD-like"/>
    <property type="match status" value="1"/>
</dbReference>
<dbReference type="InterPro" id="IPR037512">
    <property type="entry name" value="PGPase_prok"/>
</dbReference>
<keyword evidence="13" id="KW-1185">Reference proteome</keyword>
<protein>
    <recommendedName>
        <fullName evidence="5 10">Phosphoglycolate phosphatase</fullName>
        <shortName evidence="10">PGP</shortName>
        <shortName evidence="10">PGPase</shortName>
        <ecNumber evidence="5 10">3.1.3.18</ecNumber>
    </recommendedName>
</protein>
<evidence type="ECO:0000256" key="1">
    <source>
        <dbReference type="ARBA" id="ARBA00000830"/>
    </source>
</evidence>
<dbReference type="PRINTS" id="PR00413">
    <property type="entry name" value="HADHALOGNASE"/>
</dbReference>
<feature type="binding site" evidence="10">
    <location>
        <position position="204"/>
    </location>
    <ligand>
        <name>Mg(2+)</name>
        <dbReference type="ChEBI" id="CHEBI:18420"/>
    </ligand>
</feature>
<dbReference type="HAMAP" id="MF_00495">
    <property type="entry name" value="GPH_hydrolase_bact"/>
    <property type="match status" value="1"/>
</dbReference>
<dbReference type="SFLD" id="SFLDG01129">
    <property type="entry name" value="C1.5:_HAD__Beta-PGM__Phosphata"/>
    <property type="match status" value="1"/>
</dbReference>
<dbReference type="GO" id="GO:0046872">
    <property type="term" value="F:metal ion binding"/>
    <property type="evidence" value="ECO:0007669"/>
    <property type="project" value="UniProtKB-KW"/>
</dbReference>
<comment type="function">
    <text evidence="10">Specifically catalyzes the dephosphorylation of 2-phosphoglycolate. Is involved in the dissimilation of the intracellular 2-phosphoglycolate formed during the DNA repair of 3'-phosphoglycolate ends, a major class of DNA lesions induced by oxidative stress.</text>
</comment>
<feature type="active site" description="Nucleophile" evidence="10">
    <location>
        <position position="42"/>
    </location>
</feature>
<dbReference type="InterPro" id="IPR041492">
    <property type="entry name" value="HAD_2"/>
</dbReference>
<dbReference type="UniPathway" id="UPA00865">
    <property type="reaction ID" value="UER00834"/>
</dbReference>
<dbReference type="SFLD" id="SFLDS00003">
    <property type="entry name" value="Haloacid_Dehalogenase"/>
    <property type="match status" value="1"/>
</dbReference>
<evidence type="ECO:0000256" key="8">
    <source>
        <dbReference type="ARBA" id="ARBA00022842"/>
    </source>
</evidence>
<dbReference type="GO" id="GO:0005829">
    <property type="term" value="C:cytosol"/>
    <property type="evidence" value="ECO:0007669"/>
    <property type="project" value="TreeGrafter"/>
</dbReference>
<keyword evidence="9 10" id="KW-0119">Carbohydrate metabolism</keyword>
<dbReference type="PANTHER" id="PTHR43434:SF1">
    <property type="entry name" value="PHOSPHOGLYCOLATE PHOSPHATASE"/>
    <property type="match status" value="1"/>
</dbReference>
<comment type="pathway">
    <text evidence="3 10">Organic acid metabolism; glycolate biosynthesis; glycolate from 2-phosphoglycolate: step 1/1.</text>
</comment>